<feature type="transmembrane region" description="Helical" evidence="7">
    <location>
        <begin position="72"/>
        <end position="93"/>
    </location>
</feature>
<feature type="transmembrane region" description="Helical" evidence="7">
    <location>
        <begin position="170"/>
        <end position="191"/>
    </location>
</feature>
<comment type="subcellular location">
    <subcellularLocation>
        <location evidence="1 7">Cell membrane</location>
        <topology evidence="1 7">Multi-pass membrane protein</topology>
    </subcellularLocation>
</comment>
<keyword evidence="5 7" id="KW-1133">Transmembrane helix</keyword>
<evidence type="ECO:0000256" key="6">
    <source>
        <dbReference type="ARBA" id="ARBA00023136"/>
    </source>
</evidence>
<feature type="transmembrane region" description="Helical" evidence="7">
    <location>
        <begin position="47"/>
        <end position="66"/>
    </location>
</feature>
<dbReference type="InterPro" id="IPR000515">
    <property type="entry name" value="MetI-like"/>
</dbReference>
<keyword evidence="3" id="KW-1003">Cell membrane</keyword>
<evidence type="ECO:0000256" key="3">
    <source>
        <dbReference type="ARBA" id="ARBA00022475"/>
    </source>
</evidence>
<dbReference type="GO" id="GO:0055085">
    <property type="term" value="P:transmembrane transport"/>
    <property type="evidence" value="ECO:0007669"/>
    <property type="project" value="InterPro"/>
</dbReference>
<dbReference type="Proteomes" id="UP000280668">
    <property type="component" value="Unassembled WGS sequence"/>
</dbReference>
<dbReference type="OrthoDB" id="5458199at2"/>
<keyword evidence="10" id="KW-1185">Reference proteome</keyword>
<evidence type="ECO:0000256" key="7">
    <source>
        <dbReference type="RuleBase" id="RU363032"/>
    </source>
</evidence>
<keyword evidence="4 7" id="KW-0812">Transmembrane</keyword>
<dbReference type="AlphaFoldDB" id="A0A3N2BGK7"/>
<feature type="transmembrane region" description="Helical" evidence="7">
    <location>
        <begin position="12"/>
        <end position="35"/>
    </location>
</feature>
<keyword evidence="2 7" id="KW-0813">Transport</keyword>
<feature type="transmembrane region" description="Helical" evidence="7">
    <location>
        <begin position="137"/>
        <end position="158"/>
    </location>
</feature>
<gene>
    <name evidence="9" type="ORF">EDD31_2807</name>
</gene>
<dbReference type="RefSeq" id="WP_123304687.1">
    <property type="nucleotide sequence ID" value="NZ_RKHK01000001.1"/>
</dbReference>
<protein>
    <submittedName>
        <fullName evidence="9">ABC-type nitrate/sulfonate/bicarbonate transport system permease component</fullName>
    </submittedName>
</protein>
<keyword evidence="6 7" id="KW-0472">Membrane</keyword>
<evidence type="ECO:0000256" key="5">
    <source>
        <dbReference type="ARBA" id="ARBA00022989"/>
    </source>
</evidence>
<evidence type="ECO:0000256" key="2">
    <source>
        <dbReference type="ARBA" id="ARBA00022448"/>
    </source>
</evidence>
<reference evidence="9 10" key="1">
    <citation type="submission" date="2018-11" db="EMBL/GenBank/DDBJ databases">
        <title>Sequencing the genomes of 1000 actinobacteria strains.</title>
        <authorList>
            <person name="Klenk H.-P."/>
        </authorList>
    </citation>
    <scope>NUCLEOTIDE SEQUENCE [LARGE SCALE GENOMIC DNA]</scope>
    <source>
        <strain evidence="9 10">DSM 11294</strain>
    </source>
</reference>
<evidence type="ECO:0000256" key="4">
    <source>
        <dbReference type="ARBA" id="ARBA00022692"/>
    </source>
</evidence>
<dbReference type="PANTHER" id="PTHR30151">
    <property type="entry name" value="ALKANE SULFONATE ABC TRANSPORTER-RELATED, MEMBRANE SUBUNIT"/>
    <property type="match status" value="1"/>
</dbReference>
<dbReference type="EMBL" id="RKHK01000001">
    <property type="protein sequence ID" value="ROR74392.1"/>
    <property type="molecule type" value="Genomic_DNA"/>
</dbReference>
<dbReference type="Pfam" id="PF00528">
    <property type="entry name" value="BPD_transp_1"/>
    <property type="match status" value="1"/>
</dbReference>
<dbReference type="SUPFAM" id="SSF161098">
    <property type="entry name" value="MetI-like"/>
    <property type="match status" value="1"/>
</dbReference>
<evidence type="ECO:0000313" key="10">
    <source>
        <dbReference type="Proteomes" id="UP000280668"/>
    </source>
</evidence>
<proteinExistence type="inferred from homology"/>
<sequence>MTPAAIALVQTLTTWALGLGIAVVLAVVLGVVIGASRVMRVMTASTIAFLRPIPSVALVPLAVLLYGTGREATLILVVYAAFWPVLVQVIAGVQDVDPALRTTARALRLRRGSYLSTVLWPSALPSVMTGLRLAATVALVLTITGELLIGTPGLGAAIELARSSGRAGAVVGLVVLTGLLGVAINHGVAAVERSVLHWHPSQRILS</sequence>
<feature type="domain" description="ABC transmembrane type-1" evidence="8">
    <location>
        <begin position="8"/>
        <end position="192"/>
    </location>
</feature>
<evidence type="ECO:0000313" key="9">
    <source>
        <dbReference type="EMBL" id="ROR74392.1"/>
    </source>
</evidence>
<accession>A0A3N2BGK7</accession>
<dbReference type="GO" id="GO:0005886">
    <property type="term" value="C:plasma membrane"/>
    <property type="evidence" value="ECO:0007669"/>
    <property type="project" value="UniProtKB-SubCell"/>
</dbReference>
<feature type="transmembrane region" description="Helical" evidence="7">
    <location>
        <begin position="114"/>
        <end position="131"/>
    </location>
</feature>
<dbReference type="InterPro" id="IPR035906">
    <property type="entry name" value="MetI-like_sf"/>
</dbReference>
<dbReference type="PROSITE" id="PS50928">
    <property type="entry name" value="ABC_TM1"/>
    <property type="match status" value="1"/>
</dbReference>
<comment type="similarity">
    <text evidence="7">Belongs to the binding-protein-dependent transport system permease family.</text>
</comment>
<evidence type="ECO:0000259" key="8">
    <source>
        <dbReference type="PROSITE" id="PS50928"/>
    </source>
</evidence>
<evidence type="ECO:0000256" key="1">
    <source>
        <dbReference type="ARBA" id="ARBA00004651"/>
    </source>
</evidence>
<comment type="caution">
    <text evidence="9">The sequence shown here is derived from an EMBL/GenBank/DDBJ whole genome shotgun (WGS) entry which is preliminary data.</text>
</comment>
<organism evidence="9 10">
    <name type="scientific">Bogoriella caseilytica</name>
    <dbReference type="NCBI Taxonomy" id="56055"/>
    <lineage>
        <taxon>Bacteria</taxon>
        <taxon>Bacillati</taxon>
        <taxon>Actinomycetota</taxon>
        <taxon>Actinomycetes</taxon>
        <taxon>Micrococcales</taxon>
        <taxon>Bogoriellaceae</taxon>
        <taxon>Bogoriella</taxon>
    </lineage>
</organism>
<dbReference type="PANTHER" id="PTHR30151:SF0">
    <property type="entry name" value="ABC TRANSPORTER PERMEASE PROTEIN MJ0413-RELATED"/>
    <property type="match status" value="1"/>
</dbReference>
<dbReference type="Gene3D" id="1.10.3720.10">
    <property type="entry name" value="MetI-like"/>
    <property type="match status" value="1"/>
</dbReference>
<name>A0A3N2BGK7_9MICO</name>